<gene>
    <name evidence="4 6" type="primary">mer</name>
    <name evidence="6" type="ORF">EF806_00670</name>
</gene>
<keyword evidence="3 4" id="KW-0560">Oxidoreductase</keyword>
<dbReference type="CDD" id="cd01097">
    <property type="entry name" value="Tetrahydromethanopterin_reductase"/>
    <property type="match status" value="1"/>
</dbReference>
<dbReference type="HAMAP" id="MF_01091">
    <property type="entry name" value="F420_mer"/>
    <property type="match status" value="1"/>
</dbReference>
<reference evidence="6 7" key="1">
    <citation type="journal article" date="2019" name="Nat. Microbiol.">
        <title>Wide diversity of methane and short-chain alkane metabolisms in uncultured archaea.</title>
        <authorList>
            <person name="Borrel G."/>
            <person name="Adam P.S."/>
            <person name="McKay L.J."/>
            <person name="Chen L.X."/>
            <person name="Sierra-Garcia I.N."/>
            <person name="Sieber C.M."/>
            <person name="Letourneur Q."/>
            <person name="Ghozlane A."/>
            <person name="Andersen G.L."/>
            <person name="Li W.J."/>
            <person name="Hallam S.J."/>
            <person name="Muyzer G."/>
            <person name="de Oliveira V.M."/>
            <person name="Inskeep W.P."/>
            <person name="Banfield J.F."/>
            <person name="Gribaldo S."/>
        </authorList>
    </citation>
    <scope>NUCLEOTIDE SEQUENCE [LARGE SCALE GENOMIC DNA]</scope>
    <source>
        <strain evidence="6">NM1a</strain>
    </source>
</reference>
<keyword evidence="1 4" id="KW-0963">Cytoplasm</keyword>
<name>A0A520KTS0_METT2</name>
<dbReference type="GO" id="GO:0016705">
    <property type="term" value="F:oxidoreductase activity, acting on paired donors, with incorporation or reduction of molecular oxygen"/>
    <property type="evidence" value="ECO:0007669"/>
    <property type="project" value="InterPro"/>
</dbReference>
<evidence type="ECO:0000256" key="2">
    <source>
        <dbReference type="ARBA" id="ARBA00022563"/>
    </source>
</evidence>
<dbReference type="EMBL" id="RXIF01000002">
    <property type="protein sequence ID" value="RZN65440.1"/>
    <property type="molecule type" value="Genomic_DNA"/>
</dbReference>
<comment type="similarity">
    <text evidence="4">Belongs to the mer family.</text>
</comment>
<dbReference type="GO" id="GO:0006730">
    <property type="term" value="P:one-carbon metabolic process"/>
    <property type="evidence" value="ECO:0007669"/>
    <property type="project" value="UniProtKB-UniRule"/>
</dbReference>
<dbReference type="GO" id="GO:0018537">
    <property type="term" value="F:coenzyme F420-dependent N5,N10-methenyltetrahydromethanopterin reductase activity"/>
    <property type="evidence" value="ECO:0007669"/>
    <property type="project" value="UniProtKB-UniRule"/>
</dbReference>
<dbReference type="EC" id="1.5.98.2" evidence="4"/>
<dbReference type="Proteomes" id="UP000317158">
    <property type="component" value="Unassembled WGS sequence"/>
</dbReference>
<protein>
    <recommendedName>
        <fullName evidence="4">5,10-methylenetetrahydromethanopterin reductase</fullName>
        <ecNumber evidence="4">1.5.98.2</ecNumber>
    </recommendedName>
    <alternativeName>
        <fullName evidence="4">Coenzyme F420-dependent N(5),N(10)-methylenetetrahydromethanopterin reductase</fullName>
    </alternativeName>
    <alternativeName>
        <fullName evidence="4">Methylene-H(4)MPT reductase</fullName>
    </alternativeName>
</protein>
<comment type="subcellular location">
    <subcellularLocation>
        <location evidence="4">Cytoplasm</location>
    </subcellularLocation>
</comment>
<dbReference type="NCBIfam" id="NF002619">
    <property type="entry name" value="PRK02271.1"/>
    <property type="match status" value="1"/>
</dbReference>
<keyword evidence="2 4" id="KW-0554">One-carbon metabolism</keyword>
<dbReference type="PANTHER" id="PTHR43244:SF1">
    <property type="entry name" value="5,10-METHYLENETETRAHYDROMETHANOPTERIN REDUCTASE"/>
    <property type="match status" value="1"/>
</dbReference>
<proteinExistence type="inferred from homology"/>
<dbReference type="InterPro" id="IPR050564">
    <property type="entry name" value="F420-G6PD/mer"/>
</dbReference>
<dbReference type="Gene3D" id="3.20.20.30">
    <property type="entry name" value="Luciferase-like domain"/>
    <property type="match status" value="1"/>
</dbReference>
<comment type="function">
    <text evidence="4">Catalyzes the oxidation of methyl-H(4)MPT to methylene-H(4)MPT.</text>
</comment>
<organism evidence="6 7">
    <name type="scientific">Methanoliparum thermophilum</name>
    <dbReference type="NCBI Taxonomy" id="2491083"/>
    <lineage>
        <taxon>Archaea</taxon>
        <taxon>Methanobacteriati</taxon>
        <taxon>Methanobacteriota</taxon>
        <taxon>Candidatus Methanoliparia</taxon>
        <taxon>Candidatus Methanoliparales</taxon>
        <taxon>Candidatus Methanoliparaceae</taxon>
        <taxon>Candidatus Methanoliparum</taxon>
    </lineage>
</organism>
<dbReference type="Pfam" id="PF00296">
    <property type="entry name" value="Bac_luciferase"/>
    <property type="match status" value="1"/>
</dbReference>
<dbReference type="InterPro" id="IPR036661">
    <property type="entry name" value="Luciferase-like_sf"/>
</dbReference>
<evidence type="ECO:0000259" key="5">
    <source>
        <dbReference type="Pfam" id="PF00296"/>
    </source>
</evidence>
<dbReference type="PANTHER" id="PTHR43244">
    <property type="match status" value="1"/>
</dbReference>
<accession>A0A520KTS0</accession>
<sequence>MIAQSKIIYSLLFIETQGGDKSMSFGIEFLPNMEVEKIVNYSCLAEENGFENIWVTDHYNNRNVYAVLAMIAANTNRIKIGPGVTNSYQIHPAVTASAVATINELSKGRGVLGIGPGDKTTLSKLGIKFEKPAKRLKEAVDIIKGLWAGESVKYDGEFFDINGAKMDFKTEDIPIYIGAQGPVMLKIAGMIGDGVLINASNPKDFEVSIPLCKEGMKEVGREDFDIVAYTCFSIDKESKKAKNAAKIVVGFIVAGSPDIVFERHNIDLEDVKKIREALGRFDFGTLKKSVTDEMLDAFSICGSPEECIEKIEKLYKVGVTQIVAGSPVGPNMETSIKIIGEEILQTKGL</sequence>
<dbReference type="InterPro" id="IPR011251">
    <property type="entry name" value="Luciferase-like_dom"/>
</dbReference>
<feature type="domain" description="Luciferase-like" evidence="5">
    <location>
        <begin position="33"/>
        <end position="321"/>
    </location>
</feature>
<dbReference type="SUPFAM" id="SSF51679">
    <property type="entry name" value="Bacterial luciferase-like"/>
    <property type="match status" value="1"/>
</dbReference>
<evidence type="ECO:0000313" key="6">
    <source>
        <dbReference type="EMBL" id="RZN65440.1"/>
    </source>
</evidence>
<comment type="caution">
    <text evidence="6">The sequence shown here is derived from an EMBL/GenBank/DDBJ whole genome shotgun (WGS) entry which is preliminary data.</text>
</comment>
<comment type="catalytic activity">
    <reaction evidence="4">
        <text>5-methyl-5,6,7,8-tetrahydromethanopterin + oxidized coenzyme F420-(gamma-L-Glu)(n) + H(+) = 5,10-methylenetetrahydromethanopterin + reduced coenzyme F420-(gamma-L-Glu)(n)</text>
        <dbReference type="Rhea" id="RHEA:21144"/>
        <dbReference type="Rhea" id="RHEA-COMP:12939"/>
        <dbReference type="Rhea" id="RHEA-COMP:14378"/>
        <dbReference type="ChEBI" id="CHEBI:15378"/>
        <dbReference type="ChEBI" id="CHEBI:57818"/>
        <dbReference type="ChEBI" id="CHEBI:58116"/>
        <dbReference type="ChEBI" id="CHEBI:133980"/>
        <dbReference type="ChEBI" id="CHEBI:139511"/>
        <dbReference type="EC" id="1.5.98.2"/>
    </reaction>
</comment>
<evidence type="ECO:0000256" key="4">
    <source>
        <dbReference type="HAMAP-Rule" id="MF_01091"/>
    </source>
</evidence>
<dbReference type="InterPro" id="IPR019946">
    <property type="entry name" value="MeH4methanopterin_reductase"/>
</dbReference>
<evidence type="ECO:0000256" key="1">
    <source>
        <dbReference type="ARBA" id="ARBA00022490"/>
    </source>
</evidence>
<evidence type="ECO:0000256" key="3">
    <source>
        <dbReference type="ARBA" id="ARBA00023002"/>
    </source>
</evidence>
<dbReference type="GO" id="GO:0005737">
    <property type="term" value="C:cytoplasm"/>
    <property type="evidence" value="ECO:0007669"/>
    <property type="project" value="UniProtKB-SubCell"/>
</dbReference>
<evidence type="ECO:0000313" key="7">
    <source>
        <dbReference type="Proteomes" id="UP000317158"/>
    </source>
</evidence>
<dbReference type="AlphaFoldDB" id="A0A520KTS0"/>
<dbReference type="NCBIfam" id="TIGR03555">
    <property type="entry name" value="F420_mer"/>
    <property type="match status" value="1"/>
</dbReference>